<evidence type="ECO:0000313" key="7">
    <source>
        <dbReference type="Proteomes" id="UP000008370"/>
    </source>
</evidence>
<protein>
    <recommendedName>
        <fullName evidence="5">Peptidase A1 domain-containing protein</fullName>
    </recommendedName>
</protein>
<dbReference type="FunCoup" id="K5WLU1">
    <property type="interactions" value="62"/>
</dbReference>
<organism evidence="6 7">
    <name type="scientific">Phanerochaete carnosa (strain HHB-10118-sp)</name>
    <name type="common">White-rot fungus</name>
    <name type="synonym">Peniophora carnosa</name>
    <dbReference type="NCBI Taxonomy" id="650164"/>
    <lineage>
        <taxon>Eukaryota</taxon>
        <taxon>Fungi</taxon>
        <taxon>Dikarya</taxon>
        <taxon>Basidiomycota</taxon>
        <taxon>Agaricomycotina</taxon>
        <taxon>Agaricomycetes</taxon>
        <taxon>Polyporales</taxon>
        <taxon>Phanerochaetaceae</taxon>
        <taxon>Phanerochaete</taxon>
    </lineage>
</organism>
<dbReference type="InParanoid" id="K5WLU1"/>
<dbReference type="InterPro" id="IPR034164">
    <property type="entry name" value="Pepsin-like_dom"/>
</dbReference>
<dbReference type="InterPro" id="IPR033121">
    <property type="entry name" value="PEPTIDASE_A1"/>
</dbReference>
<dbReference type="PANTHER" id="PTHR47966:SF57">
    <property type="entry name" value="PEPTIDASE A1 DOMAIN-CONTAINING PROTEIN"/>
    <property type="match status" value="1"/>
</dbReference>
<sequence>MVLALLATAGPVVRTPGIRIALGERSTLARADGTFDHERTILHNIKTHKRALRRSFRALVANLYDAPRSRYHRNLRSSLISTASGKAEEIKGFRTISPSSQRRDVGVESLIDENDNEWLGEISIGTPGQLFLIDFDTGSSDLWVPGSSCTSSTCDNKSKYDASRSSTSSQKSGTFEIHYGDGSTVSGPVYTDTVAVAGLTATNQYFSPVTTLSSSFEDDPTEGILGLAYPSLSNPGENPVFNTLVEQEGSELFLGGTDLLRYTGSIEHHDVDTSTEFWQATNAQCVVDSTTASSGFAPIIDPGTTIMYGPSSAVQSVYAAIPDSAAFDSDGGLYSYPCNSPPTVGFNWGSKTRSITSEFSFNLGETAEGSGQCVGVLATGSESLGLGDNTWGPGCSATAL</sequence>
<feature type="disulfide bond" evidence="3">
    <location>
        <begin position="149"/>
        <end position="154"/>
    </location>
</feature>
<dbReference type="CDD" id="cd05471">
    <property type="entry name" value="pepsin_like"/>
    <property type="match status" value="1"/>
</dbReference>
<dbReference type="Pfam" id="PF00026">
    <property type="entry name" value="Asp"/>
    <property type="match status" value="1"/>
</dbReference>
<evidence type="ECO:0000259" key="5">
    <source>
        <dbReference type="PROSITE" id="PS51767"/>
    </source>
</evidence>
<reference evidence="6 7" key="1">
    <citation type="journal article" date="2012" name="BMC Genomics">
        <title>Comparative genomics of the white-rot fungi, Phanerochaete carnosa and P. chrysosporium, to elucidate the genetic basis of the distinct wood types they colonize.</title>
        <authorList>
            <person name="Suzuki H."/>
            <person name="MacDonald J."/>
            <person name="Syed K."/>
            <person name="Salamov A."/>
            <person name="Hori C."/>
            <person name="Aerts A."/>
            <person name="Henrissat B."/>
            <person name="Wiebenga A."/>
            <person name="vanKuyk P.A."/>
            <person name="Barry K."/>
            <person name="Lindquist E."/>
            <person name="LaButti K."/>
            <person name="Lapidus A."/>
            <person name="Lucas S."/>
            <person name="Coutinho P."/>
            <person name="Gong Y."/>
            <person name="Samejima M."/>
            <person name="Mahadevan R."/>
            <person name="Abou-Zaid M."/>
            <person name="de Vries R.P."/>
            <person name="Igarashi K."/>
            <person name="Yadav J.S."/>
            <person name="Grigoriev I.V."/>
            <person name="Master E.R."/>
        </authorList>
    </citation>
    <scope>NUCLEOTIDE SEQUENCE [LARGE SCALE GENOMIC DNA]</scope>
    <source>
        <strain evidence="6 7">HHB-10118-sp</strain>
    </source>
</reference>
<dbReference type="PROSITE" id="PS51767">
    <property type="entry name" value="PEPTIDASE_A1"/>
    <property type="match status" value="1"/>
</dbReference>
<keyword evidence="3" id="KW-1015">Disulfide bond</keyword>
<dbReference type="SUPFAM" id="SSF50630">
    <property type="entry name" value="Acid proteases"/>
    <property type="match status" value="1"/>
</dbReference>
<feature type="domain" description="Peptidase A1" evidence="5">
    <location>
        <begin position="118"/>
        <end position="400"/>
    </location>
</feature>
<dbReference type="PROSITE" id="PS00141">
    <property type="entry name" value="ASP_PROTEASE"/>
    <property type="match status" value="1"/>
</dbReference>
<dbReference type="Gene3D" id="2.40.70.10">
    <property type="entry name" value="Acid Proteases"/>
    <property type="match status" value="2"/>
</dbReference>
<keyword evidence="7" id="KW-1185">Reference proteome</keyword>
<keyword evidence="2 4" id="KW-0064">Aspartyl protease</keyword>
<name>K5WLU1_PHACS</name>
<evidence type="ECO:0000256" key="1">
    <source>
        <dbReference type="ARBA" id="ARBA00007447"/>
    </source>
</evidence>
<evidence type="ECO:0000256" key="3">
    <source>
        <dbReference type="PIRSR" id="PIRSR601461-2"/>
    </source>
</evidence>
<dbReference type="EMBL" id="JH930468">
    <property type="protein sequence ID" value="EKM60380.1"/>
    <property type="molecule type" value="Genomic_DNA"/>
</dbReference>
<keyword evidence="4" id="KW-0378">Hydrolase</keyword>
<proteinExistence type="inferred from homology"/>
<dbReference type="Proteomes" id="UP000008370">
    <property type="component" value="Unassembled WGS sequence"/>
</dbReference>
<dbReference type="FunFam" id="2.40.70.10:FF:000008">
    <property type="entry name" value="Cathepsin D"/>
    <property type="match status" value="1"/>
</dbReference>
<evidence type="ECO:0000256" key="2">
    <source>
        <dbReference type="ARBA" id="ARBA00022750"/>
    </source>
</evidence>
<evidence type="ECO:0000256" key="4">
    <source>
        <dbReference type="RuleBase" id="RU000454"/>
    </source>
</evidence>
<dbReference type="InterPro" id="IPR001969">
    <property type="entry name" value="Aspartic_peptidase_AS"/>
</dbReference>
<dbReference type="PANTHER" id="PTHR47966">
    <property type="entry name" value="BETA-SITE APP-CLEAVING ENZYME, ISOFORM A-RELATED"/>
    <property type="match status" value="1"/>
</dbReference>
<evidence type="ECO:0000313" key="6">
    <source>
        <dbReference type="EMBL" id="EKM60380.1"/>
    </source>
</evidence>
<accession>K5WLU1</accession>
<dbReference type="InterPro" id="IPR021109">
    <property type="entry name" value="Peptidase_aspartic_dom_sf"/>
</dbReference>
<dbReference type="KEGG" id="pco:PHACADRAFT_203593"/>
<dbReference type="RefSeq" id="XP_007389843.1">
    <property type="nucleotide sequence ID" value="XM_007389781.1"/>
</dbReference>
<dbReference type="OrthoDB" id="15189at2759"/>
<dbReference type="InterPro" id="IPR001461">
    <property type="entry name" value="Aspartic_peptidase_A1"/>
</dbReference>
<comment type="similarity">
    <text evidence="1 4">Belongs to the peptidase A1 family.</text>
</comment>
<dbReference type="GeneID" id="18912196"/>
<keyword evidence="4" id="KW-0645">Protease</keyword>
<dbReference type="GO" id="GO:0004190">
    <property type="term" value="F:aspartic-type endopeptidase activity"/>
    <property type="evidence" value="ECO:0007669"/>
    <property type="project" value="UniProtKB-KW"/>
</dbReference>
<dbReference type="AlphaFoldDB" id="K5WLU1"/>
<dbReference type="GO" id="GO:0006508">
    <property type="term" value="P:proteolysis"/>
    <property type="evidence" value="ECO:0007669"/>
    <property type="project" value="UniProtKB-KW"/>
</dbReference>
<dbReference type="HOGENOM" id="CLU_013253_1_0_1"/>
<gene>
    <name evidence="6" type="ORF">PHACADRAFT_203593</name>
</gene>
<dbReference type="PRINTS" id="PR00792">
    <property type="entry name" value="PEPSIN"/>
</dbReference>